<dbReference type="InterPro" id="IPR036397">
    <property type="entry name" value="RNaseH_sf"/>
</dbReference>
<feature type="domain" description="RNase H type-1" evidence="1">
    <location>
        <begin position="208"/>
        <end position="285"/>
    </location>
</feature>
<name>A0AAV3RC04_LITER</name>
<protein>
    <recommendedName>
        <fullName evidence="1">RNase H type-1 domain-containing protein</fullName>
    </recommendedName>
</protein>
<sequence>MLGVDPNIALHCLHVDPSFRPIKQKKRNFSDETNLAIQEVTNLMKSHTISMGYEVFDFLDVSRGYHQILLHEDDQEKTMFITKYGLDYWKAMPFSLKNAGATYQRMVNSIFKEQIGRNMEIYVDGMLIKRKVRHDQLRDRSLPFFKKIRQASSEPFEWNEKGTKAKEYLGSLKLLTRKDEGEDLQLYLAVSEGAVSSVLGPRETEAQEVPQWKLYVDGASNEKGLGAGILIKGPKGEVFEYALLFSFKATNNEVEYEAMVTGLEIAYALKIRRLLVQGDSKLVIE</sequence>
<dbReference type="InterPro" id="IPR043128">
    <property type="entry name" value="Rev_trsase/Diguanyl_cyclase"/>
</dbReference>
<dbReference type="Proteomes" id="UP001454036">
    <property type="component" value="Unassembled WGS sequence"/>
</dbReference>
<proteinExistence type="predicted"/>
<evidence type="ECO:0000313" key="2">
    <source>
        <dbReference type="EMBL" id="GAA0173385.1"/>
    </source>
</evidence>
<evidence type="ECO:0000313" key="3">
    <source>
        <dbReference type="Proteomes" id="UP001454036"/>
    </source>
</evidence>
<reference evidence="2 3" key="1">
    <citation type="submission" date="2024-01" db="EMBL/GenBank/DDBJ databases">
        <title>The complete chloroplast genome sequence of Lithospermum erythrorhizon: insights into the phylogenetic relationship among Boraginaceae species and the maternal lineages of purple gromwells.</title>
        <authorList>
            <person name="Okada T."/>
            <person name="Watanabe K."/>
        </authorList>
    </citation>
    <scope>NUCLEOTIDE SEQUENCE [LARGE SCALE GENOMIC DNA]</scope>
</reference>
<dbReference type="EMBL" id="BAABME010008576">
    <property type="protein sequence ID" value="GAA0173385.1"/>
    <property type="molecule type" value="Genomic_DNA"/>
</dbReference>
<dbReference type="InterPro" id="IPR043502">
    <property type="entry name" value="DNA/RNA_pol_sf"/>
</dbReference>
<dbReference type="Pfam" id="PF00078">
    <property type="entry name" value="RVT_1"/>
    <property type="match status" value="1"/>
</dbReference>
<dbReference type="InterPro" id="IPR000477">
    <property type="entry name" value="RT_dom"/>
</dbReference>
<accession>A0AAV3RC04</accession>
<dbReference type="CDD" id="cd01647">
    <property type="entry name" value="RT_LTR"/>
    <property type="match status" value="1"/>
</dbReference>
<evidence type="ECO:0000259" key="1">
    <source>
        <dbReference type="PROSITE" id="PS50879"/>
    </source>
</evidence>
<dbReference type="PANTHER" id="PTHR48475">
    <property type="entry name" value="RIBONUCLEASE H"/>
    <property type="match status" value="1"/>
</dbReference>
<dbReference type="InterPro" id="IPR002156">
    <property type="entry name" value="RNaseH_domain"/>
</dbReference>
<organism evidence="2 3">
    <name type="scientific">Lithospermum erythrorhizon</name>
    <name type="common">Purple gromwell</name>
    <name type="synonym">Lithospermum officinale var. erythrorhizon</name>
    <dbReference type="NCBI Taxonomy" id="34254"/>
    <lineage>
        <taxon>Eukaryota</taxon>
        <taxon>Viridiplantae</taxon>
        <taxon>Streptophyta</taxon>
        <taxon>Embryophyta</taxon>
        <taxon>Tracheophyta</taxon>
        <taxon>Spermatophyta</taxon>
        <taxon>Magnoliopsida</taxon>
        <taxon>eudicotyledons</taxon>
        <taxon>Gunneridae</taxon>
        <taxon>Pentapetalae</taxon>
        <taxon>asterids</taxon>
        <taxon>lamiids</taxon>
        <taxon>Boraginales</taxon>
        <taxon>Boraginaceae</taxon>
        <taxon>Boraginoideae</taxon>
        <taxon>Lithospermeae</taxon>
        <taxon>Lithospermum</taxon>
    </lineage>
</organism>
<dbReference type="Gene3D" id="3.30.70.270">
    <property type="match status" value="1"/>
</dbReference>
<dbReference type="SUPFAM" id="SSF56672">
    <property type="entry name" value="DNA/RNA polymerases"/>
    <property type="match status" value="1"/>
</dbReference>
<dbReference type="GO" id="GO:0003676">
    <property type="term" value="F:nucleic acid binding"/>
    <property type="evidence" value="ECO:0007669"/>
    <property type="project" value="InterPro"/>
</dbReference>
<comment type="caution">
    <text evidence="2">The sequence shown here is derived from an EMBL/GenBank/DDBJ whole genome shotgun (WGS) entry which is preliminary data.</text>
</comment>
<dbReference type="Gene3D" id="3.30.420.10">
    <property type="entry name" value="Ribonuclease H-like superfamily/Ribonuclease H"/>
    <property type="match status" value="1"/>
</dbReference>
<gene>
    <name evidence="2" type="ORF">LIER_27012</name>
</gene>
<dbReference type="Pfam" id="PF13456">
    <property type="entry name" value="RVT_3"/>
    <property type="match status" value="1"/>
</dbReference>
<dbReference type="PROSITE" id="PS50879">
    <property type="entry name" value="RNASE_H_1"/>
    <property type="match status" value="1"/>
</dbReference>
<dbReference type="PANTHER" id="PTHR48475:SF1">
    <property type="entry name" value="RNASE H TYPE-1 DOMAIN-CONTAINING PROTEIN"/>
    <property type="match status" value="1"/>
</dbReference>
<dbReference type="AlphaFoldDB" id="A0AAV3RC04"/>
<dbReference type="GO" id="GO:0004523">
    <property type="term" value="F:RNA-DNA hybrid ribonuclease activity"/>
    <property type="evidence" value="ECO:0007669"/>
    <property type="project" value="InterPro"/>
</dbReference>
<keyword evidence="3" id="KW-1185">Reference proteome</keyword>